<dbReference type="Gene3D" id="3.90.550.20">
    <property type="match status" value="1"/>
</dbReference>
<feature type="compositionally biased region" description="Basic and acidic residues" evidence="2">
    <location>
        <begin position="268"/>
        <end position="279"/>
    </location>
</feature>
<feature type="region of interest" description="Disordered" evidence="2">
    <location>
        <begin position="267"/>
        <end position="286"/>
    </location>
</feature>
<evidence type="ECO:0000256" key="2">
    <source>
        <dbReference type="SAM" id="MobiDB-lite"/>
    </source>
</evidence>
<comment type="similarity">
    <text evidence="1">Belongs to the glycosyltransferase 32 family.</text>
</comment>
<dbReference type="Pfam" id="PF04488">
    <property type="entry name" value="Gly_transf_sug"/>
    <property type="match status" value="1"/>
</dbReference>
<dbReference type="EMBL" id="KV423924">
    <property type="protein sequence ID" value="KZT61372.1"/>
    <property type="molecule type" value="Genomic_DNA"/>
</dbReference>
<keyword evidence="4" id="KW-1185">Reference proteome</keyword>
<gene>
    <name evidence="3" type="ORF">CALCODRAFT_480079</name>
</gene>
<evidence type="ECO:0000256" key="1">
    <source>
        <dbReference type="ARBA" id="ARBA00009003"/>
    </source>
</evidence>
<dbReference type="SUPFAM" id="SSF53448">
    <property type="entry name" value="Nucleotide-diphospho-sugar transferases"/>
    <property type="match status" value="1"/>
</dbReference>
<dbReference type="STRING" id="1353952.A0A165J4S3"/>
<dbReference type="Proteomes" id="UP000076842">
    <property type="component" value="Unassembled WGS sequence"/>
</dbReference>
<dbReference type="InterPro" id="IPR029044">
    <property type="entry name" value="Nucleotide-diphossugar_trans"/>
</dbReference>
<dbReference type="InterPro" id="IPR039367">
    <property type="entry name" value="Och1-like"/>
</dbReference>
<feature type="region of interest" description="Disordered" evidence="2">
    <location>
        <begin position="65"/>
        <end position="84"/>
    </location>
</feature>
<sequence length="286" mass="32043">MSTMDLAPPRSPTTLPFSSKMWTKRHSRALQLALLLLLAVLLFLRPSLRTFTITLPASPQPLPRIASELNIPDPVQPAELPPPSPPLTSLGEEADASFHISAPESYADQLGEFVRRAFPAHLHPELIQALATPPANPPTPIPKKIWQTHRSEESSPLDTTRTWWETNRDVDGWNRTFLSDEGADQWVREWLGAPQESEIAWVWNTLPRGVLRSDMLRYLVLLLEGGVYSDTDTVCLKPISRWGRFAEVWTVDPQSDAALGEQTELAWEGDRAEEERGDPPRGVIIG</sequence>
<dbReference type="AlphaFoldDB" id="A0A165J4S3"/>
<reference evidence="3 4" key="1">
    <citation type="journal article" date="2016" name="Mol. Biol. Evol.">
        <title>Comparative Genomics of Early-Diverging Mushroom-Forming Fungi Provides Insights into the Origins of Lignocellulose Decay Capabilities.</title>
        <authorList>
            <person name="Nagy L.G."/>
            <person name="Riley R."/>
            <person name="Tritt A."/>
            <person name="Adam C."/>
            <person name="Daum C."/>
            <person name="Floudas D."/>
            <person name="Sun H."/>
            <person name="Yadav J.S."/>
            <person name="Pangilinan J."/>
            <person name="Larsson K.H."/>
            <person name="Matsuura K."/>
            <person name="Barry K."/>
            <person name="Labutti K."/>
            <person name="Kuo R."/>
            <person name="Ohm R.A."/>
            <person name="Bhattacharya S.S."/>
            <person name="Shirouzu T."/>
            <person name="Yoshinaga Y."/>
            <person name="Martin F.M."/>
            <person name="Grigoriev I.V."/>
            <person name="Hibbett D.S."/>
        </authorList>
    </citation>
    <scope>NUCLEOTIDE SEQUENCE [LARGE SCALE GENOMIC DNA]</scope>
    <source>
        <strain evidence="3 4">HHB12733</strain>
    </source>
</reference>
<proteinExistence type="inferred from homology"/>
<evidence type="ECO:0000313" key="4">
    <source>
        <dbReference type="Proteomes" id="UP000076842"/>
    </source>
</evidence>
<dbReference type="PANTHER" id="PTHR31834:SF1">
    <property type="entry name" value="INITIATION-SPECIFIC ALPHA-1,6-MANNOSYLTRANSFERASE"/>
    <property type="match status" value="1"/>
</dbReference>
<feature type="non-terminal residue" evidence="3">
    <location>
        <position position="286"/>
    </location>
</feature>
<evidence type="ECO:0000313" key="3">
    <source>
        <dbReference type="EMBL" id="KZT61372.1"/>
    </source>
</evidence>
<dbReference type="GO" id="GO:0000136">
    <property type="term" value="C:mannan polymerase complex"/>
    <property type="evidence" value="ECO:0007669"/>
    <property type="project" value="TreeGrafter"/>
</dbReference>
<dbReference type="GO" id="GO:0000009">
    <property type="term" value="F:alpha-1,6-mannosyltransferase activity"/>
    <property type="evidence" value="ECO:0007669"/>
    <property type="project" value="InterPro"/>
</dbReference>
<dbReference type="InterPro" id="IPR007577">
    <property type="entry name" value="GlycoTrfase_DXD_sugar-bd_CS"/>
</dbReference>
<dbReference type="GO" id="GO:0006487">
    <property type="term" value="P:protein N-linked glycosylation"/>
    <property type="evidence" value="ECO:0007669"/>
    <property type="project" value="TreeGrafter"/>
</dbReference>
<dbReference type="PANTHER" id="PTHR31834">
    <property type="entry name" value="INITIATION-SPECIFIC ALPHA-1,6-MANNOSYLTRANSFERASE"/>
    <property type="match status" value="1"/>
</dbReference>
<organism evidence="3 4">
    <name type="scientific">Calocera cornea HHB12733</name>
    <dbReference type="NCBI Taxonomy" id="1353952"/>
    <lineage>
        <taxon>Eukaryota</taxon>
        <taxon>Fungi</taxon>
        <taxon>Dikarya</taxon>
        <taxon>Basidiomycota</taxon>
        <taxon>Agaricomycotina</taxon>
        <taxon>Dacrymycetes</taxon>
        <taxon>Dacrymycetales</taxon>
        <taxon>Dacrymycetaceae</taxon>
        <taxon>Calocera</taxon>
    </lineage>
</organism>
<accession>A0A165J4S3</accession>
<keyword evidence="3" id="KW-0808">Transferase</keyword>
<name>A0A165J4S3_9BASI</name>
<dbReference type="OrthoDB" id="409543at2759"/>
<protein>
    <submittedName>
        <fullName evidence="3">Glycosyltransferase family 32 protein</fullName>
    </submittedName>
</protein>
<dbReference type="InParanoid" id="A0A165J4S3"/>